<evidence type="ECO:0000313" key="8">
    <source>
        <dbReference type="Proteomes" id="UP000036947"/>
    </source>
</evidence>
<dbReference type="Proteomes" id="UP000036947">
    <property type="component" value="Unassembled WGS sequence"/>
</dbReference>
<accession>A0A0L0N3S5</accession>
<dbReference type="InterPro" id="IPR051175">
    <property type="entry name" value="CLK_kinases"/>
</dbReference>
<name>A0A0L0N3S5_TOLOC</name>
<dbReference type="GO" id="GO:0005634">
    <property type="term" value="C:nucleus"/>
    <property type="evidence" value="ECO:0007669"/>
    <property type="project" value="TreeGrafter"/>
</dbReference>
<dbReference type="Pfam" id="PF00069">
    <property type="entry name" value="Pkinase"/>
    <property type="match status" value="1"/>
</dbReference>
<feature type="domain" description="Protein kinase" evidence="6">
    <location>
        <begin position="45"/>
        <end position="387"/>
    </location>
</feature>
<dbReference type="Gene3D" id="3.30.200.20">
    <property type="entry name" value="Phosphorylase Kinase, domain 1"/>
    <property type="match status" value="1"/>
</dbReference>
<dbReference type="EMBL" id="LFRF01000025">
    <property type="protein sequence ID" value="KND88470.1"/>
    <property type="molecule type" value="Genomic_DNA"/>
</dbReference>
<reference evidence="7 8" key="1">
    <citation type="journal article" date="2015" name="BMC Genomics">
        <title>The genome of the truffle-parasite Tolypocladium ophioglossoides and the evolution of antifungal peptaibiotics.</title>
        <authorList>
            <person name="Quandt C.A."/>
            <person name="Bushley K.E."/>
            <person name="Spatafora J.W."/>
        </authorList>
    </citation>
    <scope>NUCLEOTIDE SEQUENCE [LARGE SCALE GENOMIC DNA]</scope>
    <source>
        <strain evidence="7 8">CBS 100239</strain>
    </source>
</reference>
<dbReference type="GO" id="GO:0005524">
    <property type="term" value="F:ATP binding"/>
    <property type="evidence" value="ECO:0007669"/>
    <property type="project" value="UniProtKB-KW"/>
</dbReference>
<evidence type="ECO:0000256" key="3">
    <source>
        <dbReference type="ARBA" id="ARBA00022741"/>
    </source>
</evidence>
<evidence type="ECO:0000256" key="2">
    <source>
        <dbReference type="ARBA" id="ARBA00022679"/>
    </source>
</evidence>
<gene>
    <name evidence="7" type="ORF">TOPH_06852</name>
</gene>
<keyword evidence="1" id="KW-0723">Serine/threonine-protein kinase</keyword>
<evidence type="ECO:0000259" key="6">
    <source>
        <dbReference type="PROSITE" id="PS50011"/>
    </source>
</evidence>
<protein>
    <submittedName>
        <fullName evidence="7">Serine/threonine-protein kinase SRPK</fullName>
    </submittedName>
</protein>
<proteinExistence type="predicted"/>
<keyword evidence="3" id="KW-0547">Nucleotide-binding</keyword>
<evidence type="ECO:0000313" key="7">
    <source>
        <dbReference type="EMBL" id="KND88470.1"/>
    </source>
</evidence>
<dbReference type="InterPro" id="IPR011009">
    <property type="entry name" value="Kinase-like_dom_sf"/>
</dbReference>
<dbReference type="GO" id="GO:0043484">
    <property type="term" value="P:regulation of RNA splicing"/>
    <property type="evidence" value="ECO:0007669"/>
    <property type="project" value="TreeGrafter"/>
</dbReference>
<dbReference type="SUPFAM" id="SSF56112">
    <property type="entry name" value="Protein kinase-like (PK-like)"/>
    <property type="match status" value="1"/>
</dbReference>
<comment type="caution">
    <text evidence="7">The sequence shown here is derived from an EMBL/GenBank/DDBJ whole genome shotgun (WGS) entry which is preliminary data.</text>
</comment>
<dbReference type="InterPro" id="IPR000719">
    <property type="entry name" value="Prot_kinase_dom"/>
</dbReference>
<keyword evidence="8" id="KW-1185">Reference proteome</keyword>
<dbReference type="AlphaFoldDB" id="A0A0L0N3S5"/>
<dbReference type="OrthoDB" id="5979581at2759"/>
<sequence>MMTSTMNQSFQRVPDSTPIEEEQLPGYVAEDCYPIAIGEVLDSRYREVCKLGRGVGSTVWLAKDVCNSQYQVLKVCTHTSDGMAPQQADHEIAVSQHLKTAPVQQHPGKLGVRTVLDSFPLCGPYGQHMCILYSPLGMTFTELRNLLPGRKFEKRMLQHGIQFLLLAIDYLHKNSVVHTDIPPNNILIGVSDDSVFSQLEQDELASPVARKVLPDRTVYLSRPMPRTNGNLVLCDLGSARMGRDKYQGDIMPDVYRSPEVILGMEWSSKVDIWSVGVMIWDLLEGRRLFNAKRDGILNDEQHVAEMVSLMGKPPREFVQRSDRASAFFDDSGNWIGSIPIPNQPLEDRIDQLHGEDKQLLLGFVRRIPRWLPKERPTAEELAYDDFLMQAYFASQSQPG</sequence>
<keyword evidence="5" id="KW-0067">ATP-binding</keyword>
<dbReference type="Gene3D" id="1.10.510.10">
    <property type="entry name" value="Transferase(Phosphotransferase) domain 1"/>
    <property type="match status" value="1"/>
</dbReference>
<organism evidence="7 8">
    <name type="scientific">Tolypocladium ophioglossoides (strain CBS 100239)</name>
    <name type="common">Snaketongue truffleclub</name>
    <name type="synonym">Elaphocordyceps ophioglossoides</name>
    <dbReference type="NCBI Taxonomy" id="1163406"/>
    <lineage>
        <taxon>Eukaryota</taxon>
        <taxon>Fungi</taxon>
        <taxon>Dikarya</taxon>
        <taxon>Ascomycota</taxon>
        <taxon>Pezizomycotina</taxon>
        <taxon>Sordariomycetes</taxon>
        <taxon>Hypocreomycetidae</taxon>
        <taxon>Hypocreales</taxon>
        <taxon>Ophiocordycipitaceae</taxon>
        <taxon>Tolypocladium</taxon>
    </lineage>
</organism>
<dbReference type="STRING" id="1163406.A0A0L0N3S5"/>
<dbReference type="PANTHER" id="PTHR45646:SF11">
    <property type="entry name" value="SERINE_THREONINE-PROTEIN KINASE DOA"/>
    <property type="match status" value="1"/>
</dbReference>
<evidence type="ECO:0000256" key="5">
    <source>
        <dbReference type="ARBA" id="ARBA00022840"/>
    </source>
</evidence>
<keyword evidence="4 7" id="KW-0418">Kinase</keyword>
<dbReference type="PANTHER" id="PTHR45646">
    <property type="entry name" value="SERINE/THREONINE-PROTEIN KINASE DOA-RELATED"/>
    <property type="match status" value="1"/>
</dbReference>
<dbReference type="SMART" id="SM00220">
    <property type="entry name" value="S_TKc"/>
    <property type="match status" value="1"/>
</dbReference>
<evidence type="ECO:0000256" key="4">
    <source>
        <dbReference type="ARBA" id="ARBA00022777"/>
    </source>
</evidence>
<evidence type="ECO:0000256" key="1">
    <source>
        <dbReference type="ARBA" id="ARBA00022527"/>
    </source>
</evidence>
<dbReference type="PROSITE" id="PS50011">
    <property type="entry name" value="PROTEIN_KINASE_DOM"/>
    <property type="match status" value="1"/>
</dbReference>
<dbReference type="GO" id="GO:0004674">
    <property type="term" value="F:protein serine/threonine kinase activity"/>
    <property type="evidence" value="ECO:0007669"/>
    <property type="project" value="UniProtKB-KW"/>
</dbReference>
<keyword evidence="2" id="KW-0808">Transferase</keyword>